<dbReference type="PROSITE" id="PS52050">
    <property type="entry name" value="WYL"/>
    <property type="match status" value="1"/>
</dbReference>
<feature type="domain" description="WCX" evidence="2">
    <location>
        <begin position="245"/>
        <end position="321"/>
    </location>
</feature>
<evidence type="ECO:0000313" key="3">
    <source>
        <dbReference type="EMBL" id="AGY56314.1"/>
    </source>
</evidence>
<dbReference type="Pfam" id="PF25583">
    <property type="entry name" value="WCX"/>
    <property type="match status" value="1"/>
</dbReference>
<evidence type="ECO:0000259" key="1">
    <source>
        <dbReference type="Pfam" id="PF13280"/>
    </source>
</evidence>
<dbReference type="EMBL" id="CP003587">
    <property type="protein sequence ID" value="AGY56314.1"/>
    <property type="molecule type" value="Genomic_DNA"/>
</dbReference>
<dbReference type="PANTHER" id="PTHR34580">
    <property type="match status" value="1"/>
</dbReference>
<name>U5QFF0_GLOK1</name>
<accession>U5QFF0</accession>
<dbReference type="OrthoDB" id="9767131at2"/>
<dbReference type="STRING" id="1183438.GKIL_0067"/>
<dbReference type="KEGG" id="glj:GKIL_0067"/>
<feature type="domain" description="WYL" evidence="1">
    <location>
        <begin position="147"/>
        <end position="214"/>
    </location>
</feature>
<keyword evidence="4" id="KW-1185">Reference proteome</keyword>
<dbReference type="InterPro" id="IPR057727">
    <property type="entry name" value="WCX_dom"/>
</dbReference>
<protein>
    <submittedName>
        <fullName evidence="3">Transcriptional regulator</fullName>
    </submittedName>
</protein>
<proteinExistence type="predicted"/>
<dbReference type="Pfam" id="PF13280">
    <property type="entry name" value="WYL"/>
    <property type="match status" value="1"/>
</dbReference>
<dbReference type="RefSeq" id="WP_023171301.1">
    <property type="nucleotide sequence ID" value="NC_022600.1"/>
</dbReference>
<dbReference type="InterPro" id="IPR051534">
    <property type="entry name" value="CBASS_pafABC_assoc_protein"/>
</dbReference>
<reference evidence="3 4" key="1">
    <citation type="journal article" date="2013" name="PLoS ONE">
        <title>Cultivation and Complete Genome Sequencing of Gloeobacter kilaueensis sp. nov., from a Lava Cave in Kilauea Caldera, Hawai'i.</title>
        <authorList>
            <person name="Saw J.H."/>
            <person name="Schatz M."/>
            <person name="Brown M.V."/>
            <person name="Kunkel D.D."/>
            <person name="Foster J.S."/>
            <person name="Shick H."/>
            <person name="Christensen S."/>
            <person name="Hou S."/>
            <person name="Wan X."/>
            <person name="Donachie S.P."/>
        </authorList>
    </citation>
    <scope>NUCLEOTIDE SEQUENCE [LARGE SCALE GENOMIC DNA]</scope>
    <source>
        <strain evidence="4">JS</strain>
    </source>
</reference>
<dbReference type="Proteomes" id="UP000017396">
    <property type="component" value="Chromosome"/>
</dbReference>
<dbReference type="HOGENOM" id="CLU_041141_4_1_3"/>
<dbReference type="InterPro" id="IPR026881">
    <property type="entry name" value="WYL_dom"/>
</dbReference>
<organism evidence="3 4">
    <name type="scientific">Gloeobacter kilaueensis (strain ATCC BAA-2537 / CCAP 1431/1 / ULC 316 / JS1)</name>
    <dbReference type="NCBI Taxonomy" id="1183438"/>
    <lineage>
        <taxon>Bacteria</taxon>
        <taxon>Bacillati</taxon>
        <taxon>Cyanobacteriota</taxon>
        <taxon>Cyanophyceae</taxon>
        <taxon>Gloeobacterales</taxon>
        <taxon>Gloeobacteraceae</taxon>
        <taxon>Gloeobacter</taxon>
    </lineage>
</organism>
<dbReference type="PANTHER" id="PTHR34580:SF9">
    <property type="entry name" value="SLL5097 PROTEIN"/>
    <property type="match status" value="1"/>
</dbReference>
<dbReference type="AlphaFoldDB" id="U5QFF0"/>
<evidence type="ECO:0000313" key="4">
    <source>
        <dbReference type="Proteomes" id="UP000017396"/>
    </source>
</evidence>
<gene>
    <name evidence="3" type="ORF">GKIL_0067</name>
</gene>
<sequence>MADDLSLEDLDRLLRIDRLIRLGQARSTMQLARALAASPPAIQRALLKLRDSYGAPLVVDRVRGYIYKEPGWKLPPLPFTLGELFVLLAGNRILAESEGTLHTAEVRAAIDQLVHQLPSRRWIDLETLRDYLHVEATSRIASFSYEVWTQLYETFESGLQAFVDYAPPGEPPVSRLVNPYLLYIWRGHTPYLIGYDLGSKKFEVLRADRIRSIRARGERFERDPAFDPAPLIAQIAEEQAGTLTTPVSILFSPKAIATLQGRLLHPSQQISLLPDGSLRLQLKVADLNEIKRWVLSFGSEATVEEPRALVEQIQSDLRQLAARYGLGQEVAKKSSVGS</sequence>
<dbReference type="eggNOG" id="COG2378">
    <property type="taxonomic scope" value="Bacteria"/>
</dbReference>
<evidence type="ECO:0000259" key="2">
    <source>
        <dbReference type="Pfam" id="PF25583"/>
    </source>
</evidence>